<accession>A0A0C9ZRM2</accession>
<gene>
    <name evidence="2" type="ORF">PISMIDRAFT_672899</name>
</gene>
<name>A0A0C9ZRM2_9AGAM</name>
<dbReference type="Proteomes" id="UP000054018">
    <property type="component" value="Unassembled WGS sequence"/>
</dbReference>
<dbReference type="EMBL" id="KN833691">
    <property type="protein sequence ID" value="KIK28724.1"/>
    <property type="molecule type" value="Genomic_DNA"/>
</dbReference>
<feature type="region of interest" description="Disordered" evidence="1">
    <location>
        <begin position="45"/>
        <end position="81"/>
    </location>
</feature>
<sequence>TALMPGGLYSLDKVLRIAIVQVKSLCHKAKMGGTKHGVPRLLSEIQGNKKSPSVVAPSKQGDLPPELAAGSNICKNNQPIR</sequence>
<reference evidence="3" key="2">
    <citation type="submission" date="2015-01" db="EMBL/GenBank/DDBJ databases">
        <title>Evolutionary Origins and Diversification of the Mycorrhizal Mutualists.</title>
        <authorList>
            <consortium name="DOE Joint Genome Institute"/>
            <consortium name="Mycorrhizal Genomics Consortium"/>
            <person name="Kohler A."/>
            <person name="Kuo A."/>
            <person name="Nagy L.G."/>
            <person name="Floudas D."/>
            <person name="Copeland A."/>
            <person name="Barry K.W."/>
            <person name="Cichocki N."/>
            <person name="Veneault-Fourrey C."/>
            <person name="LaButti K."/>
            <person name="Lindquist E.A."/>
            <person name="Lipzen A."/>
            <person name="Lundell T."/>
            <person name="Morin E."/>
            <person name="Murat C."/>
            <person name="Riley R."/>
            <person name="Ohm R."/>
            <person name="Sun H."/>
            <person name="Tunlid A."/>
            <person name="Henrissat B."/>
            <person name="Grigoriev I.V."/>
            <person name="Hibbett D.S."/>
            <person name="Martin F."/>
        </authorList>
    </citation>
    <scope>NUCLEOTIDE SEQUENCE [LARGE SCALE GENOMIC DNA]</scope>
    <source>
        <strain evidence="3">441</strain>
    </source>
</reference>
<reference evidence="2 3" key="1">
    <citation type="submission" date="2014-04" db="EMBL/GenBank/DDBJ databases">
        <authorList>
            <consortium name="DOE Joint Genome Institute"/>
            <person name="Kuo A."/>
            <person name="Kohler A."/>
            <person name="Costa M.D."/>
            <person name="Nagy L.G."/>
            <person name="Floudas D."/>
            <person name="Copeland A."/>
            <person name="Barry K.W."/>
            <person name="Cichocki N."/>
            <person name="Veneault-Fourrey C."/>
            <person name="LaButti K."/>
            <person name="Lindquist E.A."/>
            <person name="Lipzen A."/>
            <person name="Lundell T."/>
            <person name="Morin E."/>
            <person name="Murat C."/>
            <person name="Sun H."/>
            <person name="Tunlid A."/>
            <person name="Henrissat B."/>
            <person name="Grigoriev I.V."/>
            <person name="Hibbett D.S."/>
            <person name="Martin F."/>
            <person name="Nordberg H.P."/>
            <person name="Cantor M.N."/>
            <person name="Hua S.X."/>
        </authorList>
    </citation>
    <scope>NUCLEOTIDE SEQUENCE [LARGE SCALE GENOMIC DNA]</scope>
    <source>
        <strain evidence="2 3">441</strain>
    </source>
</reference>
<proteinExistence type="predicted"/>
<evidence type="ECO:0000313" key="2">
    <source>
        <dbReference type="EMBL" id="KIK28724.1"/>
    </source>
</evidence>
<protein>
    <submittedName>
        <fullName evidence="2">Uncharacterized protein</fullName>
    </submittedName>
</protein>
<evidence type="ECO:0000313" key="3">
    <source>
        <dbReference type="Proteomes" id="UP000054018"/>
    </source>
</evidence>
<organism evidence="2 3">
    <name type="scientific">Pisolithus microcarpus 441</name>
    <dbReference type="NCBI Taxonomy" id="765257"/>
    <lineage>
        <taxon>Eukaryota</taxon>
        <taxon>Fungi</taxon>
        <taxon>Dikarya</taxon>
        <taxon>Basidiomycota</taxon>
        <taxon>Agaricomycotina</taxon>
        <taxon>Agaricomycetes</taxon>
        <taxon>Agaricomycetidae</taxon>
        <taxon>Boletales</taxon>
        <taxon>Sclerodermatineae</taxon>
        <taxon>Pisolithaceae</taxon>
        <taxon>Pisolithus</taxon>
    </lineage>
</organism>
<dbReference type="AlphaFoldDB" id="A0A0C9ZRM2"/>
<feature type="non-terminal residue" evidence="2">
    <location>
        <position position="81"/>
    </location>
</feature>
<keyword evidence="3" id="KW-1185">Reference proteome</keyword>
<dbReference type="HOGENOM" id="CLU_2580379_0_0_1"/>
<evidence type="ECO:0000256" key="1">
    <source>
        <dbReference type="SAM" id="MobiDB-lite"/>
    </source>
</evidence>